<name>A0A4Y2B9L0_ARAVE</name>
<evidence type="ECO:0000313" key="1">
    <source>
        <dbReference type="EMBL" id="GBL89042.1"/>
    </source>
</evidence>
<dbReference type="EMBL" id="BGPR01000063">
    <property type="protein sequence ID" value="GBL89042.1"/>
    <property type="molecule type" value="Genomic_DNA"/>
</dbReference>
<protein>
    <submittedName>
        <fullName evidence="1">Uncharacterized protein</fullName>
    </submittedName>
</protein>
<reference evidence="1 2" key="1">
    <citation type="journal article" date="2019" name="Sci. Rep.">
        <title>Orb-weaving spider Araneus ventricosus genome elucidates the spidroin gene catalogue.</title>
        <authorList>
            <person name="Kono N."/>
            <person name="Nakamura H."/>
            <person name="Ohtoshi R."/>
            <person name="Moran D.A.P."/>
            <person name="Shinohara A."/>
            <person name="Yoshida Y."/>
            <person name="Fujiwara M."/>
            <person name="Mori M."/>
            <person name="Tomita M."/>
            <person name="Arakawa K."/>
        </authorList>
    </citation>
    <scope>NUCLEOTIDE SEQUENCE [LARGE SCALE GENOMIC DNA]</scope>
</reference>
<sequence>MYVLSGIPLDSIESASHFPGNTSGVRKRGTQLEESVLVCQLNAKFYTHYLSNLTNPHSSVTSHYLMDVFNDILSCNIKRGSWAFSVTCAHMTASLLNHLKTVRIEAEESP</sequence>
<dbReference type="AlphaFoldDB" id="A0A4Y2B9L0"/>
<dbReference type="Proteomes" id="UP000499080">
    <property type="component" value="Unassembled WGS sequence"/>
</dbReference>
<evidence type="ECO:0000313" key="2">
    <source>
        <dbReference type="Proteomes" id="UP000499080"/>
    </source>
</evidence>
<organism evidence="1 2">
    <name type="scientific">Araneus ventricosus</name>
    <name type="common">Orbweaver spider</name>
    <name type="synonym">Epeira ventricosa</name>
    <dbReference type="NCBI Taxonomy" id="182803"/>
    <lineage>
        <taxon>Eukaryota</taxon>
        <taxon>Metazoa</taxon>
        <taxon>Ecdysozoa</taxon>
        <taxon>Arthropoda</taxon>
        <taxon>Chelicerata</taxon>
        <taxon>Arachnida</taxon>
        <taxon>Araneae</taxon>
        <taxon>Araneomorphae</taxon>
        <taxon>Entelegynae</taxon>
        <taxon>Araneoidea</taxon>
        <taxon>Araneidae</taxon>
        <taxon>Araneus</taxon>
    </lineage>
</organism>
<accession>A0A4Y2B9L0</accession>
<proteinExistence type="predicted"/>
<gene>
    <name evidence="1" type="ORF">AVEN_255187_1</name>
</gene>
<comment type="caution">
    <text evidence="1">The sequence shown here is derived from an EMBL/GenBank/DDBJ whole genome shotgun (WGS) entry which is preliminary data.</text>
</comment>
<keyword evidence="2" id="KW-1185">Reference proteome</keyword>